<protein>
    <submittedName>
        <fullName evidence="6">Uncharacterized protein with HEPN domain</fullName>
    </submittedName>
</protein>
<dbReference type="InterPro" id="IPR051813">
    <property type="entry name" value="HepT_RNase_toxin"/>
</dbReference>
<evidence type="ECO:0000256" key="3">
    <source>
        <dbReference type="ARBA" id="ARBA00022722"/>
    </source>
</evidence>
<dbReference type="OrthoDB" id="4829434at2"/>
<keyword evidence="7" id="KW-1185">Reference proteome</keyword>
<dbReference type="Proteomes" id="UP000246483">
    <property type="component" value="Unassembled WGS sequence"/>
</dbReference>
<name>A0A317RI74_9BURK</name>
<dbReference type="EMBL" id="QGUB01000001">
    <property type="protein sequence ID" value="PWW48786.1"/>
    <property type="molecule type" value="Genomic_DNA"/>
</dbReference>
<evidence type="ECO:0000313" key="7">
    <source>
        <dbReference type="Proteomes" id="UP000246483"/>
    </source>
</evidence>
<keyword evidence="1" id="KW-0597">Phosphoprotein</keyword>
<evidence type="ECO:0000256" key="5">
    <source>
        <dbReference type="ARBA" id="ARBA00022801"/>
    </source>
</evidence>
<evidence type="ECO:0000256" key="2">
    <source>
        <dbReference type="ARBA" id="ARBA00022649"/>
    </source>
</evidence>
<organism evidence="6 7">
    <name type="scientific">Melaminivora alkalimesophila</name>
    <dbReference type="NCBI Taxonomy" id="1165852"/>
    <lineage>
        <taxon>Bacteria</taxon>
        <taxon>Pseudomonadati</taxon>
        <taxon>Pseudomonadota</taxon>
        <taxon>Betaproteobacteria</taxon>
        <taxon>Burkholderiales</taxon>
        <taxon>Comamonadaceae</taxon>
        <taxon>Melaminivora</taxon>
    </lineage>
</organism>
<evidence type="ECO:0000313" key="6">
    <source>
        <dbReference type="EMBL" id="PWW48786.1"/>
    </source>
</evidence>
<dbReference type="AlphaFoldDB" id="A0A317RI74"/>
<keyword evidence="5" id="KW-0378">Hydrolase</keyword>
<dbReference type="RefSeq" id="WP_019375360.1">
    <property type="nucleotide sequence ID" value="NZ_ALEE01000810.1"/>
</dbReference>
<keyword evidence="2" id="KW-1277">Toxin-antitoxin system</keyword>
<evidence type="ECO:0000256" key="1">
    <source>
        <dbReference type="ARBA" id="ARBA00022553"/>
    </source>
</evidence>
<reference evidence="6 7" key="1">
    <citation type="submission" date="2018-05" db="EMBL/GenBank/DDBJ databases">
        <title>Genomic Encyclopedia of Type Strains, Phase IV (KMG-IV): sequencing the most valuable type-strain genomes for metagenomic binning, comparative biology and taxonomic classification.</title>
        <authorList>
            <person name="Goeker M."/>
        </authorList>
    </citation>
    <scope>NUCLEOTIDE SEQUENCE [LARGE SCALE GENOMIC DNA]</scope>
    <source>
        <strain evidence="6 7">DSM 26006</strain>
    </source>
</reference>
<dbReference type="GO" id="GO:0004540">
    <property type="term" value="F:RNA nuclease activity"/>
    <property type="evidence" value="ECO:0007669"/>
    <property type="project" value="InterPro"/>
</dbReference>
<dbReference type="Pfam" id="PF01934">
    <property type="entry name" value="HepT-like"/>
    <property type="match status" value="1"/>
</dbReference>
<dbReference type="GO" id="GO:0000166">
    <property type="term" value="F:nucleotide binding"/>
    <property type="evidence" value="ECO:0007669"/>
    <property type="project" value="UniProtKB-KW"/>
</dbReference>
<keyword evidence="3" id="KW-0540">Nuclease</keyword>
<dbReference type="GO" id="GO:0110001">
    <property type="term" value="C:toxin-antitoxin complex"/>
    <property type="evidence" value="ECO:0007669"/>
    <property type="project" value="InterPro"/>
</dbReference>
<comment type="caution">
    <text evidence="6">The sequence shown here is derived from an EMBL/GenBank/DDBJ whole genome shotgun (WGS) entry which is preliminary data.</text>
</comment>
<dbReference type="PANTHER" id="PTHR34139">
    <property type="entry name" value="UPF0331 PROTEIN MJ0127"/>
    <property type="match status" value="1"/>
</dbReference>
<dbReference type="PANTHER" id="PTHR34139:SF1">
    <property type="entry name" value="RNASE MJ1380-RELATED"/>
    <property type="match status" value="1"/>
</dbReference>
<keyword evidence="4" id="KW-0547">Nucleotide-binding</keyword>
<evidence type="ECO:0000256" key="4">
    <source>
        <dbReference type="ARBA" id="ARBA00022741"/>
    </source>
</evidence>
<sequence length="122" mass="14083">MKENRLPDYLGHMQEAASEARLFVQGMSQAEFQQDRRTQRAVVMSLIILGEAAAKVMDSFPQFTQTHTQLPWYNMRGMRNRIAHGYFDIDLEVVWNTVHMSLPHLLEQLQALRPLADAPDQS</sequence>
<proteinExistence type="predicted"/>
<gene>
    <name evidence="6" type="ORF">DFR36_101295</name>
</gene>
<dbReference type="GO" id="GO:0016787">
    <property type="term" value="F:hydrolase activity"/>
    <property type="evidence" value="ECO:0007669"/>
    <property type="project" value="UniProtKB-KW"/>
</dbReference>
<dbReference type="InterPro" id="IPR008201">
    <property type="entry name" value="HepT-like"/>
</dbReference>
<accession>A0A317RI74</accession>